<feature type="compositionally biased region" description="Polar residues" evidence="1">
    <location>
        <begin position="681"/>
        <end position="696"/>
    </location>
</feature>
<feature type="region of interest" description="Disordered" evidence="1">
    <location>
        <begin position="200"/>
        <end position="242"/>
    </location>
</feature>
<feature type="compositionally biased region" description="Basic and acidic residues" evidence="1">
    <location>
        <begin position="89"/>
        <end position="102"/>
    </location>
</feature>
<feature type="region of interest" description="Disordered" evidence="1">
    <location>
        <begin position="563"/>
        <end position="583"/>
    </location>
</feature>
<dbReference type="KEGG" id="cdep:91088488"/>
<feature type="compositionally biased region" description="Basic and acidic residues" evidence="1">
    <location>
        <begin position="574"/>
        <end position="583"/>
    </location>
</feature>
<dbReference type="RefSeq" id="XP_066069762.1">
    <property type="nucleotide sequence ID" value="XM_066213665.1"/>
</dbReference>
<protein>
    <submittedName>
        <fullName evidence="2">Uncharacterized protein</fullName>
    </submittedName>
</protein>
<reference evidence="2" key="2">
    <citation type="journal article" date="2022" name="Elife">
        <title>Obligate sexual reproduction of a homothallic fungus closely related to the Cryptococcus pathogenic species complex.</title>
        <authorList>
            <person name="Passer A.R."/>
            <person name="Clancey S.A."/>
            <person name="Shea T."/>
            <person name="David-Palma M."/>
            <person name="Averette A.F."/>
            <person name="Boekhout T."/>
            <person name="Porcel B.M."/>
            <person name="Nowrousian M."/>
            <person name="Cuomo C.A."/>
            <person name="Sun S."/>
            <person name="Heitman J."/>
            <person name="Coelho M.A."/>
        </authorList>
    </citation>
    <scope>NUCLEOTIDE SEQUENCE</scope>
    <source>
        <strain evidence="2">CBS 7841</strain>
    </source>
</reference>
<dbReference type="GeneID" id="91088488"/>
<keyword evidence="3" id="KW-1185">Reference proteome</keyword>
<feature type="region of interest" description="Disordered" evidence="1">
    <location>
        <begin position="676"/>
        <end position="709"/>
    </location>
</feature>
<dbReference type="EMBL" id="CP143788">
    <property type="protein sequence ID" value="WVN89062.1"/>
    <property type="molecule type" value="Genomic_DNA"/>
</dbReference>
<accession>A0AAJ8JV78</accession>
<evidence type="ECO:0000313" key="2">
    <source>
        <dbReference type="EMBL" id="WVN89062.1"/>
    </source>
</evidence>
<name>A0AAJ8JV78_9TREE</name>
<organism evidence="2 3">
    <name type="scientific">Cryptococcus depauperatus CBS 7841</name>
    <dbReference type="NCBI Taxonomy" id="1295531"/>
    <lineage>
        <taxon>Eukaryota</taxon>
        <taxon>Fungi</taxon>
        <taxon>Dikarya</taxon>
        <taxon>Basidiomycota</taxon>
        <taxon>Agaricomycotina</taxon>
        <taxon>Tremellomycetes</taxon>
        <taxon>Tremellales</taxon>
        <taxon>Cryptococcaceae</taxon>
        <taxon>Cryptococcus</taxon>
    </lineage>
</organism>
<dbReference type="Proteomes" id="UP000094043">
    <property type="component" value="Chromosome 5"/>
</dbReference>
<proteinExistence type="predicted"/>
<reference evidence="2" key="3">
    <citation type="submission" date="2024-01" db="EMBL/GenBank/DDBJ databases">
        <authorList>
            <person name="Coelho M.A."/>
            <person name="David-Palma M."/>
            <person name="Shea T."/>
            <person name="Sun S."/>
            <person name="Cuomo C.A."/>
            <person name="Heitman J."/>
        </authorList>
    </citation>
    <scope>NUCLEOTIDE SEQUENCE</scope>
    <source>
        <strain evidence="2">CBS 7841</strain>
    </source>
</reference>
<feature type="region of interest" description="Disordered" evidence="1">
    <location>
        <begin position="328"/>
        <end position="434"/>
    </location>
</feature>
<feature type="compositionally biased region" description="Polar residues" evidence="1">
    <location>
        <begin position="54"/>
        <end position="85"/>
    </location>
</feature>
<feature type="compositionally biased region" description="Basic and acidic residues" evidence="1">
    <location>
        <begin position="205"/>
        <end position="224"/>
    </location>
</feature>
<evidence type="ECO:0000313" key="3">
    <source>
        <dbReference type="Proteomes" id="UP000094043"/>
    </source>
</evidence>
<reference evidence="2" key="1">
    <citation type="submission" date="2016-06" db="EMBL/GenBank/DDBJ databases">
        <authorList>
            <person name="Cuomo C."/>
            <person name="Litvintseva A."/>
            <person name="Heitman J."/>
            <person name="Chen Y."/>
            <person name="Sun S."/>
            <person name="Springer D."/>
            <person name="Dromer F."/>
            <person name="Young S."/>
            <person name="Zeng Q."/>
            <person name="Chapman S."/>
            <person name="Gujja S."/>
            <person name="Saif S."/>
            <person name="Birren B."/>
        </authorList>
    </citation>
    <scope>NUCLEOTIDE SEQUENCE</scope>
    <source>
        <strain evidence="2">CBS 7841</strain>
    </source>
</reference>
<gene>
    <name evidence="2" type="ORF">L203_104278</name>
</gene>
<feature type="compositionally biased region" description="Low complexity" evidence="1">
    <location>
        <begin position="9"/>
        <end position="33"/>
    </location>
</feature>
<feature type="compositionally biased region" description="Low complexity" evidence="1">
    <location>
        <begin position="398"/>
        <end position="420"/>
    </location>
</feature>
<evidence type="ECO:0000256" key="1">
    <source>
        <dbReference type="SAM" id="MobiDB-lite"/>
    </source>
</evidence>
<sequence length="709" mass="77055">MTFRDSIISNSSSTSYPSTMSSLSLSALGLTDSPLPGRPKTASPAGSPSLIPPRQQNIRTSASKSSLRQEVTTNAASRIAQQRSTEYLRPTHDRQQPLPNSKEDVTTALQPFKDANIATRYAASVAKPSGASQTVKGAMAALQSARSSKPAMVVPVASPQSKNSMADEWEAELVKDAQKLSLGSSTRKTGNVREKVRQIQGGDSEWERFGQEKSSEREAEDQARRGTRGNVAYPPTMPRTPIRAVNTGVTSVHVGVRPRLHPSRASESMLRNQPDLSMPAPLFSPATAYVELPADENQSNYNGNKYESDLLQKAQKEYEQWLAKKAEREGGMEGAMQDWKPQGREIARPSGLSPSSATMQHMPLSAGQSTQEERYVWAYPHTPPDAHDDQVSHSHVRTQSLQQQTTSKSQTKTQSQYQPQAHPAASQETAQQYDHSNIQAQIPPGQEAFYAHSAYWDPSYWWGMYGDANAMSMIHMDPSQKSIQHDESGGQKEGELTLEELQAYEMTNNMMYGPYQWGGMMGQGMMGQGMMGQGGNNMGYPGAQVGMQGNHNPYAMMARSHSTPAQSQPVGTDESYKPFDPSKMKQSRLGHYGYLDGRELAGPPVGHVPAGIQPGAQNMSPQNGKSAVGASFTENVQGSVSGWGYPAENPRARYDGAASGIHIQADLDTPYIRDPNGGGTSAWTTGHGSNGSTVNNGRLRHGRLREGKV</sequence>
<dbReference type="AlphaFoldDB" id="A0AAJ8JV78"/>
<feature type="region of interest" description="Disordered" evidence="1">
    <location>
        <begin position="1"/>
        <end position="102"/>
    </location>
</feature>